<dbReference type="OrthoDB" id="249087at2759"/>
<dbReference type="GeneID" id="19894020"/>
<dbReference type="SMART" id="SM00512">
    <property type="entry name" value="Skp1"/>
    <property type="match status" value="1"/>
</dbReference>
<sequence length="104" mass="12212">MSLKPEYIKLISSDDFIFVVKRSQACVSGIIREMLDESNQFLECKNNEIKFKTISAKLLYIVCQYFYFHEKYKNTESIPEFPIEPDIAIELLMISDFLDGNKQN</sequence>
<comment type="caution">
    <text evidence="6">The sequence shown here is derived from an EMBL/GenBank/DDBJ whole genome shotgun (WGS) entry which is preliminary data.</text>
</comment>
<organism evidence="6 7">
    <name type="scientific">Pneumocystis murina (strain B123)</name>
    <name type="common">Mouse pneumocystis pneumonia agent</name>
    <name type="synonym">Pneumocystis carinii f. sp. muris</name>
    <dbReference type="NCBI Taxonomy" id="1069680"/>
    <lineage>
        <taxon>Eukaryota</taxon>
        <taxon>Fungi</taxon>
        <taxon>Dikarya</taxon>
        <taxon>Ascomycota</taxon>
        <taxon>Taphrinomycotina</taxon>
        <taxon>Pneumocystomycetes</taxon>
        <taxon>Pneumocystaceae</taxon>
        <taxon>Pneumocystis</taxon>
    </lineage>
</organism>
<evidence type="ECO:0000259" key="5">
    <source>
        <dbReference type="Pfam" id="PF03931"/>
    </source>
</evidence>
<dbReference type="InterPro" id="IPR011333">
    <property type="entry name" value="SKP1/BTB/POZ_sf"/>
</dbReference>
<reference evidence="7" key="1">
    <citation type="journal article" date="2016" name="Nat. Commun.">
        <title>Genome analysis of three Pneumocystis species reveals adaptation mechanisms to life exclusively in mammalian hosts.</title>
        <authorList>
            <person name="Ma L."/>
            <person name="Chen Z."/>
            <person name="Huang D.W."/>
            <person name="Kutty G."/>
            <person name="Ishihara M."/>
            <person name="Wang H."/>
            <person name="Abouelleil A."/>
            <person name="Bishop L."/>
            <person name="Davey E."/>
            <person name="Deng R."/>
            <person name="Deng X."/>
            <person name="Fan L."/>
            <person name="Fantoni G."/>
            <person name="Fitzgerald M."/>
            <person name="Gogineni E."/>
            <person name="Goldberg J.M."/>
            <person name="Handley G."/>
            <person name="Hu X."/>
            <person name="Huber C."/>
            <person name="Jiao X."/>
            <person name="Jones K."/>
            <person name="Levin J.Z."/>
            <person name="Liu Y."/>
            <person name="Macdonald P."/>
            <person name="Melnikov A."/>
            <person name="Raley C."/>
            <person name="Sassi M."/>
            <person name="Sherman B.T."/>
            <person name="Song X."/>
            <person name="Sykes S."/>
            <person name="Tran B."/>
            <person name="Walsh L."/>
            <person name="Xia Y."/>
            <person name="Yang J."/>
            <person name="Young S."/>
            <person name="Zeng Q."/>
            <person name="Zheng X."/>
            <person name="Stephens R."/>
            <person name="Nusbaum C."/>
            <person name="Birren B.W."/>
            <person name="Azadi P."/>
            <person name="Lempicki R.A."/>
            <person name="Cuomo C.A."/>
            <person name="Kovacs J.A."/>
        </authorList>
    </citation>
    <scope>NUCLEOTIDE SEQUENCE [LARGE SCALE GENOMIC DNA]</scope>
    <source>
        <strain evidence="7">B123</strain>
    </source>
</reference>
<feature type="domain" description="SKP1 component POZ" evidence="5">
    <location>
        <begin position="7"/>
        <end position="70"/>
    </location>
</feature>
<evidence type="ECO:0000256" key="4">
    <source>
        <dbReference type="ARBA" id="ARBA00023242"/>
    </source>
</evidence>
<dbReference type="Pfam" id="PF03931">
    <property type="entry name" value="Skp1_POZ"/>
    <property type="match status" value="1"/>
</dbReference>
<dbReference type="AlphaFoldDB" id="M7NRE4"/>
<dbReference type="FunFam" id="3.30.710.10:FF:000035">
    <property type="entry name" value="Elongin C transcription elongation factor"/>
    <property type="match status" value="1"/>
</dbReference>
<comment type="similarity">
    <text evidence="2">Belongs to the SKP1 family.</text>
</comment>
<dbReference type="HOGENOM" id="CLU_130038_0_2_1"/>
<dbReference type="STRING" id="1069680.M7NRE4"/>
<evidence type="ECO:0000313" key="7">
    <source>
        <dbReference type="Proteomes" id="UP000011958"/>
    </source>
</evidence>
<evidence type="ECO:0000313" key="6">
    <source>
        <dbReference type="EMBL" id="EMR11293.1"/>
    </source>
</evidence>
<evidence type="ECO:0000256" key="3">
    <source>
        <dbReference type="ARBA" id="ARBA00021347"/>
    </source>
</evidence>
<dbReference type="InterPro" id="IPR001232">
    <property type="entry name" value="SKP1-like"/>
</dbReference>
<dbReference type="RefSeq" id="XP_007872195.1">
    <property type="nucleotide sequence ID" value="XM_007874004.1"/>
</dbReference>
<dbReference type="VEuPathDB" id="FungiDB:PNEG_00322"/>
<dbReference type="GO" id="GO:0006511">
    <property type="term" value="P:ubiquitin-dependent protein catabolic process"/>
    <property type="evidence" value="ECO:0007669"/>
    <property type="project" value="InterPro"/>
</dbReference>
<dbReference type="PANTHER" id="PTHR20648">
    <property type="entry name" value="ELONGIN-C"/>
    <property type="match status" value="1"/>
</dbReference>
<dbReference type="GO" id="GO:0005634">
    <property type="term" value="C:nucleus"/>
    <property type="evidence" value="ECO:0007669"/>
    <property type="project" value="UniProtKB-SubCell"/>
</dbReference>
<accession>M7NRE4</accession>
<keyword evidence="7" id="KW-1185">Reference proteome</keyword>
<dbReference type="InterPro" id="IPR016073">
    <property type="entry name" value="Skp1_comp_POZ"/>
</dbReference>
<dbReference type="CDD" id="cd18321">
    <property type="entry name" value="BTB_POZ_EloC"/>
    <property type="match status" value="1"/>
</dbReference>
<name>M7NRE4_PNEMU</name>
<dbReference type="InterPro" id="IPR039948">
    <property type="entry name" value="ELC1"/>
</dbReference>
<proteinExistence type="inferred from homology"/>
<evidence type="ECO:0000256" key="1">
    <source>
        <dbReference type="ARBA" id="ARBA00004123"/>
    </source>
</evidence>
<dbReference type="SUPFAM" id="SSF54695">
    <property type="entry name" value="POZ domain"/>
    <property type="match status" value="1"/>
</dbReference>
<protein>
    <recommendedName>
        <fullName evidence="3">Elongin-C</fullName>
    </recommendedName>
</protein>
<dbReference type="Gene3D" id="3.30.710.10">
    <property type="entry name" value="Potassium Channel Kv1.1, Chain A"/>
    <property type="match status" value="1"/>
</dbReference>
<comment type="subcellular location">
    <subcellularLocation>
        <location evidence="1">Nucleus</location>
    </subcellularLocation>
</comment>
<dbReference type="OMA" id="AMVSPII"/>
<evidence type="ECO:0000256" key="2">
    <source>
        <dbReference type="ARBA" id="ARBA00009993"/>
    </source>
</evidence>
<dbReference type="EMBL" id="AFWA02000001">
    <property type="protein sequence ID" value="EMR11293.1"/>
    <property type="molecule type" value="Genomic_DNA"/>
</dbReference>
<dbReference type="Proteomes" id="UP000011958">
    <property type="component" value="Unassembled WGS sequence"/>
</dbReference>
<dbReference type="eggNOG" id="KOG3473">
    <property type="taxonomic scope" value="Eukaryota"/>
</dbReference>
<gene>
    <name evidence="6" type="ORF">PNEG_00322</name>
</gene>
<keyword evidence="4" id="KW-0539">Nucleus</keyword>